<dbReference type="EMBL" id="DSOK01000372">
    <property type="protein sequence ID" value="HEN16478.1"/>
    <property type="molecule type" value="Genomic_DNA"/>
</dbReference>
<comment type="caution">
    <text evidence="2">The sequence shown here is derived from an EMBL/GenBank/DDBJ whole genome shotgun (WGS) entry which is preliminary data.</text>
</comment>
<feature type="transmembrane region" description="Helical" evidence="1">
    <location>
        <begin position="12"/>
        <end position="31"/>
    </location>
</feature>
<feature type="transmembrane region" description="Helical" evidence="1">
    <location>
        <begin position="77"/>
        <end position="96"/>
    </location>
</feature>
<feature type="transmembrane region" description="Helical" evidence="1">
    <location>
        <begin position="43"/>
        <end position="65"/>
    </location>
</feature>
<evidence type="ECO:0000313" key="2">
    <source>
        <dbReference type="EMBL" id="HEN16478.1"/>
    </source>
</evidence>
<gene>
    <name evidence="2" type="ORF">ENQ76_13535</name>
</gene>
<proteinExistence type="predicted"/>
<reference evidence="2" key="1">
    <citation type="journal article" date="2020" name="mSystems">
        <title>Genome- and Community-Level Interaction Insights into Carbon Utilization and Element Cycling Functions of Hydrothermarchaeota in Hydrothermal Sediment.</title>
        <authorList>
            <person name="Zhou Z."/>
            <person name="Liu Y."/>
            <person name="Xu W."/>
            <person name="Pan J."/>
            <person name="Luo Z.H."/>
            <person name="Li M."/>
        </authorList>
    </citation>
    <scope>NUCLEOTIDE SEQUENCE [LARGE SCALE GENOMIC DNA]</scope>
    <source>
        <strain evidence="2">SpSt-339</strain>
    </source>
</reference>
<keyword evidence="1" id="KW-0812">Transmembrane</keyword>
<name>A0A7C2K1Z1_9PLAN</name>
<keyword evidence="1" id="KW-0472">Membrane</keyword>
<dbReference type="AlphaFoldDB" id="A0A7C2K1Z1"/>
<keyword evidence="1" id="KW-1133">Transmembrane helix</keyword>
<accession>A0A7C2K1Z1</accession>
<sequence>MSPIPPGIPRKTSLAVGLWTGLAVLAVLLWSRRLSGQFVGPLPAIWLVMWTTAVFSASAAAAWLYRASQTVADERTLRRVSAVSWTVALVTSWAGAPGLTPLQTGVFLGLWGTVSLLAWSLTHGPDVWRAVLAAPREPAALTTMLSVPDATVRAEPISAFQDGELQDDALQTMSRRIVDDGEVIEGQIRVTLPAGEREGTVHVSFCPPLPASPDVELEDVDGLGWTLKVAVAFPFGVRIQVRRGAAWAEAETGRIAYWACAATSSRAA</sequence>
<evidence type="ECO:0000256" key="1">
    <source>
        <dbReference type="SAM" id="Phobius"/>
    </source>
</evidence>
<protein>
    <submittedName>
        <fullName evidence="2">Uncharacterized protein</fullName>
    </submittedName>
</protein>
<organism evidence="2">
    <name type="scientific">Schlesneria paludicola</name>
    <dbReference type="NCBI Taxonomy" id="360056"/>
    <lineage>
        <taxon>Bacteria</taxon>
        <taxon>Pseudomonadati</taxon>
        <taxon>Planctomycetota</taxon>
        <taxon>Planctomycetia</taxon>
        <taxon>Planctomycetales</taxon>
        <taxon>Planctomycetaceae</taxon>
        <taxon>Schlesneria</taxon>
    </lineage>
</organism>